<keyword evidence="3" id="KW-1185">Reference proteome</keyword>
<proteinExistence type="predicted"/>
<sequence>MKKNLLICFSFALLFFTACGRKDCCVTPKNDKPFLTAEKSGVQWEVSPATATYSQDTINVYGSNYKTNPEEVFGFLLKVNAEGTYNLDGKQAYYYNTVGQDVSVSGYKLDDTFANTVKVTTYDKTAGIIAGTFQIKFIKTYDNPTGSYPDKIAFLNGKFKVALHK</sequence>
<evidence type="ECO:0000313" key="3">
    <source>
        <dbReference type="Proteomes" id="UP001324380"/>
    </source>
</evidence>
<dbReference type="EMBL" id="CP139558">
    <property type="protein sequence ID" value="WPU95093.1"/>
    <property type="molecule type" value="Genomic_DNA"/>
</dbReference>
<protein>
    <recommendedName>
        <fullName evidence="4">Lipoprotein</fullName>
    </recommendedName>
</protein>
<dbReference type="Proteomes" id="UP001324380">
    <property type="component" value="Chromosome"/>
</dbReference>
<reference evidence="2 3" key="1">
    <citation type="submission" date="2023-11" db="EMBL/GenBank/DDBJ databases">
        <title>Analysis of the Genomes of Mucilaginibacter gossypii cycad 4 and M. sabulilitoris SNA2: microbes with the potential for plant growth promotion.</title>
        <authorList>
            <person name="Hirsch A.M."/>
            <person name="Humm E."/>
            <person name="Rubbi M."/>
            <person name="Del Vecchio G."/>
            <person name="Ha S.M."/>
            <person name="Pellegrini M."/>
            <person name="Gunsalus R.P."/>
        </authorList>
    </citation>
    <scope>NUCLEOTIDE SEQUENCE [LARGE SCALE GENOMIC DNA]</scope>
    <source>
        <strain evidence="2 3">SNA2</strain>
    </source>
</reference>
<evidence type="ECO:0008006" key="4">
    <source>
        <dbReference type="Google" id="ProtNLM"/>
    </source>
</evidence>
<feature type="chain" id="PRO_5045898798" description="Lipoprotein" evidence="1">
    <location>
        <begin position="21"/>
        <end position="165"/>
    </location>
</feature>
<organism evidence="2 3">
    <name type="scientific">Mucilaginibacter sabulilitoris</name>
    <dbReference type="NCBI Taxonomy" id="1173583"/>
    <lineage>
        <taxon>Bacteria</taxon>
        <taxon>Pseudomonadati</taxon>
        <taxon>Bacteroidota</taxon>
        <taxon>Sphingobacteriia</taxon>
        <taxon>Sphingobacteriales</taxon>
        <taxon>Sphingobacteriaceae</taxon>
        <taxon>Mucilaginibacter</taxon>
    </lineage>
</organism>
<evidence type="ECO:0000313" key="2">
    <source>
        <dbReference type="EMBL" id="WPU95093.1"/>
    </source>
</evidence>
<dbReference type="RefSeq" id="WP_321564205.1">
    <property type="nucleotide sequence ID" value="NZ_CP139558.1"/>
</dbReference>
<name>A0ABZ0TSG7_9SPHI</name>
<feature type="signal peptide" evidence="1">
    <location>
        <begin position="1"/>
        <end position="20"/>
    </location>
</feature>
<evidence type="ECO:0000256" key="1">
    <source>
        <dbReference type="SAM" id="SignalP"/>
    </source>
</evidence>
<gene>
    <name evidence="2" type="ORF">SNE25_06090</name>
</gene>
<dbReference type="PROSITE" id="PS51257">
    <property type="entry name" value="PROKAR_LIPOPROTEIN"/>
    <property type="match status" value="1"/>
</dbReference>
<keyword evidence="1" id="KW-0732">Signal</keyword>
<accession>A0ABZ0TSG7</accession>